<accession>A0A2A4K0I4</accession>
<name>A0A2A4K0I4_HELVI</name>
<feature type="region of interest" description="Disordered" evidence="1">
    <location>
        <begin position="39"/>
        <end position="95"/>
    </location>
</feature>
<dbReference type="AlphaFoldDB" id="A0A2A4K0I4"/>
<evidence type="ECO:0000313" key="2">
    <source>
        <dbReference type="EMBL" id="PCG77785.1"/>
    </source>
</evidence>
<reference evidence="2" key="1">
    <citation type="submission" date="2017-09" db="EMBL/GenBank/DDBJ databases">
        <title>Contemporary evolution of a Lepidopteran species, Heliothis virescens, in response to modern agricultural practices.</title>
        <authorList>
            <person name="Fritz M.L."/>
            <person name="Deyonke A.M."/>
            <person name="Papanicolaou A."/>
            <person name="Micinski S."/>
            <person name="Westbrook J."/>
            <person name="Gould F."/>
        </authorList>
    </citation>
    <scope>NUCLEOTIDE SEQUENCE [LARGE SCALE GENOMIC DNA]</scope>
    <source>
        <strain evidence="2">HvINT-</strain>
        <tissue evidence="2">Whole body</tissue>
    </source>
</reference>
<comment type="caution">
    <text evidence="2">The sequence shown here is derived from an EMBL/GenBank/DDBJ whole genome shotgun (WGS) entry which is preliminary data.</text>
</comment>
<proteinExistence type="predicted"/>
<protein>
    <submittedName>
        <fullName evidence="2">Uncharacterized protein</fullName>
    </submittedName>
</protein>
<organism evidence="2">
    <name type="scientific">Heliothis virescens</name>
    <name type="common">Tobacco budworm moth</name>
    <dbReference type="NCBI Taxonomy" id="7102"/>
    <lineage>
        <taxon>Eukaryota</taxon>
        <taxon>Metazoa</taxon>
        <taxon>Ecdysozoa</taxon>
        <taxon>Arthropoda</taxon>
        <taxon>Hexapoda</taxon>
        <taxon>Insecta</taxon>
        <taxon>Pterygota</taxon>
        <taxon>Neoptera</taxon>
        <taxon>Endopterygota</taxon>
        <taxon>Lepidoptera</taxon>
        <taxon>Glossata</taxon>
        <taxon>Ditrysia</taxon>
        <taxon>Noctuoidea</taxon>
        <taxon>Noctuidae</taxon>
        <taxon>Heliothinae</taxon>
        <taxon>Heliothis</taxon>
    </lineage>
</organism>
<evidence type="ECO:0000256" key="1">
    <source>
        <dbReference type="SAM" id="MobiDB-lite"/>
    </source>
</evidence>
<gene>
    <name evidence="2" type="ORF">B5V51_6331</name>
</gene>
<dbReference type="EMBL" id="NWSH01000282">
    <property type="protein sequence ID" value="PCG77785.1"/>
    <property type="molecule type" value="Genomic_DNA"/>
</dbReference>
<feature type="compositionally biased region" description="Basic and acidic residues" evidence="1">
    <location>
        <begin position="39"/>
        <end position="54"/>
    </location>
</feature>
<sequence length="281" mass="32458">MMVVHDDNETPVEVAVIRKPLLEQKSYVIVKNHVRELINTDEKTSSDDKNKEKSPSPTANRKKKRKSDKNSQRSEQIPVASADNDSDTNTKQEIDKNDLEELRSVYTRCKEVMKKIEVKYGHLLYLDGEAGPSSRKKRHYNREDSTDNECDCKLIKKIVFDDDGKQSTVEAVPEKHICVKNVYKNKGHSELKTKSKAIEIEYTENEINLPDRLPELASLLQNPDLEKPLRNKIIDKMRMMKQDYANDIRFNKHAIIEKIKSNPDEVLDFKGTNLSTIQGYL</sequence>